<reference evidence="1" key="1">
    <citation type="journal article" date="2015" name="Nature">
        <title>Complex archaea that bridge the gap between prokaryotes and eukaryotes.</title>
        <authorList>
            <person name="Spang A."/>
            <person name="Saw J.H."/>
            <person name="Jorgensen S.L."/>
            <person name="Zaremba-Niedzwiedzka K."/>
            <person name="Martijn J."/>
            <person name="Lind A.E."/>
            <person name="van Eijk R."/>
            <person name="Schleper C."/>
            <person name="Guy L."/>
            <person name="Ettema T.J."/>
        </authorList>
    </citation>
    <scope>NUCLEOTIDE SEQUENCE</scope>
</reference>
<protein>
    <submittedName>
        <fullName evidence="1">Uncharacterized protein</fullName>
    </submittedName>
</protein>
<comment type="caution">
    <text evidence="1">The sequence shown here is derived from an EMBL/GenBank/DDBJ whole genome shotgun (WGS) entry which is preliminary data.</text>
</comment>
<gene>
    <name evidence="1" type="ORF">LCGC14_2828460</name>
</gene>
<dbReference type="AlphaFoldDB" id="A0A0F9B5Y5"/>
<proteinExistence type="predicted"/>
<name>A0A0F9B5Y5_9ZZZZ</name>
<evidence type="ECO:0000313" key="1">
    <source>
        <dbReference type="EMBL" id="KKK79941.1"/>
    </source>
</evidence>
<accession>A0A0F9B5Y5</accession>
<sequence length="93" mass="10950">MSEASREMTLLEIVENLPPFHRARQEYAKLCRSGLRFRKLVYVLAELFSEYGNQGLWWLDNLEGDTEEVMGKDWIEEVLGKDWSRVEKTLGKN</sequence>
<organism evidence="1">
    <name type="scientific">marine sediment metagenome</name>
    <dbReference type="NCBI Taxonomy" id="412755"/>
    <lineage>
        <taxon>unclassified sequences</taxon>
        <taxon>metagenomes</taxon>
        <taxon>ecological metagenomes</taxon>
    </lineage>
</organism>
<dbReference type="EMBL" id="LAZR01053805">
    <property type="protein sequence ID" value="KKK79941.1"/>
    <property type="molecule type" value="Genomic_DNA"/>
</dbReference>